<feature type="binding site" evidence="15">
    <location>
        <position position="149"/>
    </location>
    <ligand>
        <name>S-adenosyl-L-methionine</name>
        <dbReference type="ChEBI" id="CHEBI:59789"/>
    </ligand>
</feature>
<dbReference type="NCBIfam" id="NF000648">
    <property type="entry name" value="PRK00026.1"/>
    <property type="match status" value="1"/>
</dbReference>
<dbReference type="InterPro" id="IPR023148">
    <property type="entry name" value="tRNA_m1G_MeTrfase_C_sf"/>
</dbReference>
<evidence type="ECO:0000256" key="9">
    <source>
        <dbReference type="ARBA" id="ARBA00022679"/>
    </source>
</evidence>
<evidence type="ECO:0000256" key="14">
    <source>
        <dbReference type="ARBA" id="ARBA00047783"/>
    </source>
</evidence>
<keyword evidence="11 15" id="KW-0819">tRNA processing</keyword>
<evidence type="ECO:0000256" key="15">
    <source>
        <dbReference type="HAMAP-Rule" id="MF_00605"/>
    </source>
</evidence>
<dbReference type="GO" id="GO:0002939">
    <property type="term" value="P:tRNA N1-guanine methylation"/>
    <property type="evidence" value="ECO:0007669"/>
    <property type="project" value="TreeGrafter"/>
</dbReference>
<evidence type="ECO:0000256" key="11">
    <source>
        <dbReference type="ARBA" id="ARBA00022694"/>
    </source>
</evidence>
<protein>
    <recommendedName>
        <fullName evidence="6 15">tRNA (guanine-N(1)-)-methyltransferase</fullName>
        <ecNumber evidence="5 15">2.1.1.228</ecNumber>
    </recommendedName>
    <alternativeName>
        <fullName evidence="12 15">M1G-methyltransferase</fullName>
    </alternativeName>
    <alternativeName>
        <fullName evidence="13 15">tRNA [GM37] methyltransferase</fullName>
    </alternativeName>
</protein>
<evidence type="ECO:0000256" key="5">
    <source>
        <dbReference type="ARBA" id="ARBA00012807"/>
    </source>
</evidence>
<dbReference type="AlphaFoldDB" id="A0A7X6LQZ6"/>
<dbReference type="EC" id="2.1.1.228" evidence="5 15"/>
<evidence type="ECO:0000313" key="20">
    <source>
        <dbReference type="Proteomes" id="UP001549139"/>
    </source>
</evidence>
<evidence type="ECO:0000256" key="4">
    <source>
        <dbReference type="ARBA" id="ARBA00011738"/>
    </source>
</evidence>
<dbReference type="GO" id="GO:0052906">
    <property type="term" value="F:tRNA (guanine(37)-N1)-methyltransferase activity"/>
    <property type="evidence" value="ECO:0007669"/>
    <property type="project" value="UniProtKB-UniRule"/>
</dbReference>
<feature type="binding site" evidence="15">
    <location>
        <begin position="173"/>
        <end position="178"/>
    </location>
    <ligand>
        <name>S-adenosyl-L-methionine</name>
        <dbReference type="ChEBI" id="CHEBI:59789"/>
    </ligand>
</feature>
<dbReference type="Proteomes" id="UP001549139">
    <property type="component" value="Unassembled WGS sequence"/>
</dbReference>
<proteinExistence type="inferred from homology"/>
<feature type="domain" description="tRNA methyltransferase TRMD/TRM10-type" evidence="16">
    <location>
        <begin position="116"/>
        <end position="265"/>
    </location>
</feature>
<evidence type="ECO:0000256" key="2">
    <source>
        <dbReference type="ARBA" id="ARBA00004496"/>
    </source>
</evidence>
<dbReference type="PANTHER" id="PTHR46417">
    <property type="entry name" value="TRNA (GUANINE-N(1)-)-METHYLTRANSFERASE"/>
    <property type="match status" value="1"/>
</dbReference>
<comment type="subunit">
    <text evidence="4 15">Homodimer.</text>
</comment>
<keyword evidence="20" id="KW-1185">Reference proteome</keyword>
<gene>
    <name evidence="15 18" type="primary">trmD</name>
    <name evidence="18" type="ORF">HF989_04835</name>
    <name evidence="17" type="ORF">JOF50_000792</name>
</gene>
<comment type="function">
    <text evidence="1 15">Specifically methylates guanosine-37 in various tRNAs.</text>
</comment>
<dbReference type="Pfam" id="PF01746">
    <property type="entry name" value="tRNA_m1G_MT"/>
    <property type="match status" value="2"/>
</dbReference>
<dbReference type="InterPro" id="IPR002649">
    <property type="entry name" value="tRNA_m1G_MeTrfase_TrmD"/>
</dbReference>
<organism evidence="18 19">
    <name type="scientific">Corynebacterium mucifaciens</name>
    <dbReference type="NCBI Taxonomy" id="57171"/>
    <lineage>
        <taxon>Bacteria</taxon>
        <taxon>Bacillati</taxon>
        <taxon>Actinomycetota</taxon>
        <taxon>Actinomycetes</taxon>
        <taxon>Mycobacteriales</taxon>
        <taxon>Corynebacteriaceae</taxon>
        <taxon>Corynebacterium</taxon>
    </lineage>
</organism>
<dbReference type="Proteomes" id="UP000554284">
    <property type="component" value="Unassembled WGS sequence"/>
</dbReference>
<name>A0A7X6LQZ6_9CORY</name>
<evidence type="ECO:0000256" key="7">
    <source>
        <dbReference type="ARBA" id="ARBA00022490"/>
    </source>
</evidence>
<dbReference type="FunFam" id="1.10.1270.20:FF:000001">
    <property type="entry name" value="tRNA (guanine-N(1)-)-methyltransferase"/>
    <property type="match status" value="1"/>
</dbReference>
<reference evidence="17 20" key="2">
    <citation type="submission" date="2024-06" db="EMBL/GenBank/DDBJ databases">
        <title>Sequencing the genomes of 1000 actinobacteria strains.</title>
        <authorList>
            <person name="Klenk H.-P."/>
        </authorList>
    </citation>
    <scope>NUCLEOTIDE SEQUENCE [LARGE SCALE GENOMIC DNA]</scope>
    <source>
        <strain evidence="17 20">DSM 44265</strain>
    </source>
</reference>
<dbReference type="InterPro" id="IPR016009">
    <property type="entry name" value="tRNA_MeTrfase_TRMD/TRM10"/>
</dbReference>
<evidence type="ECO:0000256" key="8">
    <source>
        <dbReference type="ARBA" id="ARBA00022603"/>
    </source>
</evidence>
<dbReference type="EMBL" id="JAAXPF010000004">
    <property type="protein sequence ID" value="NKY68698.1"/>
    <property type="molecule type" value="Genomic_DNA"/>
</dbReference>
<keyword evidence="9 15" id="KW-0808">Transferase</keyword>
<sequence length="354" mass="38567">MSSLRLDVITIFPEYLDPLRHALLGKAIEQGILAVGVHDLRDWATGNHKSVDAPPLGGGPGMVMKPEVWGPALDDVATGRAGTDLESAAAHRNDKPRHDEVHAVAPRPYDGGEDTSKPLLIVPTPAGKPFTQADAQAWSREEHIVFACGRYEGIDQRVFEDAAKRYRVREVSIGDYVLIGGEVAVLVIAEAVTRLIPGVLGNTESHEDDSFSDGLLEGPSYTKPRVWRGIEAPAVLTSGDHAKVATWRREQSLKRTRDVRPDLLEATPLSDEDRFMLDAREVVTTVRVDGAKRVVIKQLRRALKQAGYRAPEIALEGDTLTVTGRTALALEEATRAVEKALPPGMYRSGSTVQV</sequence>
<dbReference type="EMBL" id="JBEPNZ010000001">
    <property type="protein sequence ID" value="MET3943993.1"/>
    <property type="molecule type" value="Genomic_DNA"/>
</dbReference>
<feature type="domain" description="tRNA methyltransferase TRMD/TRM10-type" evidence="16">
    <location>
        <begin position="4"/>
        <end position="80"/>
    </location>
</feature>
<evidence type="ECO:0000313" key="19">
    <source>
        <dbReference type="Proteomes" id="UP000554284"/>
    </source>
</evidence>
<dbReference type="CDD" id="cd18080">
    <property type="entry name" value="TrmD-like"/>
    <property type="match status" value="1"/>
</dbReference>
<dbReference type="GO" id="GO:0005829">
    <property type="term" value="C:cytosol"/>
    <property type="evidence" value="ECO:0007669"/>
    <property type="project" value="TreeGrafter"/>
</dbReference>
<comment type="similarity">
    <text evidence="3 15">Belongs to the RNA methyltransferase TrmD family.</text>
</comment>
<evidence type="ECO:0000256" key="1">
    <source>
        <dbReference type="ARBA" id="ARBA00002634"/>
    </source>
</evidence>
<reference evidence="18 19" key="1">
    <citation type="submission" date="2020-04" db="EMBL/GenBank/DDBJ databases">
        <title>MicrobeNet Type strains.</title>
        <authorList>
            <person name="Nicholson A.C."/>
        </authorList>
    </citation>
    <scope>NUCLEOTIDE SEQUENCE [LARGE SCALE GENOMIC DNA]</scope>
    <source>
        <strain evidence="18 19">ATCC 700355</strain>
    </source>
</reference>
<dbReference type="Gene3D" id="3.40.1280.10">
    <property type="match status" value="1"/>
</dbReference>
<dbReference type="InterPro" id="IPR029028">
    <property type="entry name" value="Alpha/beta_knot_MTases"/>
</dbReference>
<comment type="caution">
    <text evidence="18">The sequence shown here is derived from an EMBL/GenBank/DDBJ whole genome shotgun (WGS) entry which is preliminary data.</text>
</comment>
<evidence type="ECO:0000256" key="13">
    <source>
        <dbReference type="ARBA" id="ARBA00033392"/>
    </source>
</evidence>
<dbReference type="SUPFAM" id="SSF75217">
    <property type="entry name" value="alpha/beta knot"/>
    <property type="match status" value="1"/>
</dbReference>
<accession>A0A7X6LQZ6</accession>
<keyword evidence="7 15" id="KW-0963">Cytoplasm</keyword>
<evidence type="ECO:0000256" key="12">
    <source>
        <dbReference type="ARBA" id="ARBA00029736"/>
    </source>
</evidence>
<evidence type="ECO:0000256" key="6">
    <source>
        <dbReference type="ARBA" id="ARBA00014679"/>
    </source>
</evidence>
<keyword evidence="8 15" id="KW-0489">Methyltransferase</keyword>
<dbReference type="PANTHER" id="PTHR46417:SF1">
    <property type="entry name" value="TRNA (GUANINE-N(1)-)-METHYLTRANSFERASE"/>
    <property type="match status" value="1"/>
</dbReference>
<evidence type="ECO:0000313" key="18">
    <source>
        <dbReference type="EMBL" id="NKY68698.1"/>
    </source>
</evidence>
<evidence type="ECO:0000256" key="10">
    <source>
        <dbReference type="ARBA" id="ARBA00022691"/>
    </source>
</evidence>
<evidence type="ECO:0000313" key="17">
    <source>
        <dbReference type="EMBL" id="MET3943993.1"/>
    </source>
</evidence>
<evidence type="ECO:0000256" key="3">
    <source>
        <dbReference type="ARBA" id="ARBA00007630"/>
    </source>
</evidence>
<comment type="subcellular location">
    <subcellularLocation>
        <location evidence="2 15">Cytoplasm</location>
    </subcellularLocation>
</comment>
<dbReference type="Gene3D" id="1.10.1270.20">
    <property type="entry name" value="tRNA(m1g37)methyltransferase, domain 2"/>
    <property type="match status" value="1"/>
</dbReference>
<keyword evidence="10 15" id="KW-0949">S-adenosyl-L-methionine</keyword>
<dbReference type="InterPro" id="IPR029026">
    <property type="entry name" value="tRNA_m1G_MTases_N"/>
</dbReference>
<comment type="catalytic activity">
    <reaction evidence="14 15">
        <text>guanosine(37) in tRNA + S-adenosyl-L-methionine = N(1)-methylguanosine(37) in tRNA + S-adenosyl-L-homocysteine + H(+)</text>
        <dbReference type="Rhea" id="RHEA:36899"/>
        <dbReference type="Rhea" id="RHEA-COMP:10145"/>
        <dbReference type="Rhea" id="RHEA-COMP:10147"/>
        <dbReference type="ChEBI" id="CHEBI:15378"/>
        <dbReference type="ChEBI" id="CHEBI:57856"/>
        <dbReference type="ChEBI" id="CHEBI:59789"/>
        <dbReference type="ChEBI" id="CHEBI:73542"/>
        <dbReference type="ChEBI" id="CHEBI:74269"/>
        <dbReference type="EC" id="2.1.1.228"/>
    </reaction>
</comment>
<evidence type="ECO:0000259" key="16">
    <source>
        <dbReference type="Pfam" id="PF01746"/>
    </source>
</evidence>
<dbReference type="HAMAP" id="MF_00605">
    <property type="entry name" value="TrmD"/>
    <property type="match status" value="1"/>
</dbReference>